<dbReference type="AlphaFoldDB" id="A0A4C1VIC0"/>
<keyword evidence="2" id="KW-1185">Reference proteome</keyword>
<name>A0A4C1VIC0_EUMVA</name>
<comment type="caution">
    <text evidence="1">The sequence shown here is derived from an EMBL/GenBank/DDBJ whole genome shotgun (WGS) entry which is preliminary data.</text>
</comment>
<dbReference type="EMBL" id="BGZK01000353">
    <property type="protein sequence ID" value="GBP38696.1"/>
    <property type="molecule type" value="Genomic_DNA"/>
</dbReference>
<sequence>MRKWLFTQSEVRQNCTRKHGRRKWKYPKTVVATLRMCGSERSTTPYPRVWTIDSCVAIIIYGRISEFRLVFLKSYGEVKLAFGIKLSDCLRTALAPHGKHMGFTLLQYESGPARSVNRDTLTEC</sequence>
<evidence type="ECO:0000313" key="1">
    <source>
        <dbReference type="EMBL" id="GBP38696.1"/>
    </source>
</evidence>
<proteinExistence type="predicted"/>
<accession>A0A4C1VIC0</accession>
<reference evidence="1 2" key="1">
    <citation type="journal article" date="2019" name="Commun. Biol.">
        <title>The bagworm genome reveals a unique fibroin gene that provides high tensile strength.</title>
        <authorList>
            <person name="Kono N."/>
            <person name="Nakamura H."/>
            <person name="Ohtoshi R."/>
            <person name="Tomita M."/>
            <person name="Numata K."/>
            <person name="Arakawa K."/>
        </authorList>
    </citation>
    <scope>NUCLEOTIDE SEQUENCE [LARGE SCALE GENOMIC DNA]</scope>
</reference>
<evidence type="ECO:0000313" key="2">
    <source>
        <dbReference type="Proteomes" id="UP000299102"/>
    </source>
</evidence>
<organism evidence="1 2">
    <name type="scientific">Eumeta variegata</name>
    <name type="common">Bagworm moth</name>
    <name type="synonym">Eumeta japonica</name>
    <dbReference type="NCBI Taxonomy" id="151549"/>
    <lineage>
        <taxon>Eukaryota</taxon>
        <taxon>Metazoa</taxon>
        <taxon>Ecdysozoa</taxon>
        <taxon>Arthropoda</taxon>
        <taxon>Hexapoda</taxon>
        <taxon>Insecta</taxon>
        <taxon>Pterygota</taxon>
        <taxon>Neoptera</taxon>
        <taxon>Endopterygota</taxon>
        <taxon>Lepidoptera</taxon>
        <taxon>Glossata</taxon>
        <taxon>Ditrysia</taxon>
        <taxon>Tineoidea</taxon>
        <taxon>Psychidae</taxon>
        <taxon>Oiketicinae</taxon>
        <taxon>Eumeta</taxon>
    </lineage>
</organism>
<protein>
    <submittedName>
        <fullName evidence="1">Uncharacterized protein</fullName>
    </submittedName>
</protein>
<dbReference type="Proteomes" id="UP000299102">
    <property type="component" value="Unassembled WGS sequence"/>
</dbReference>
<gene>
    <name evidence="1" type="ORF">EVAR_22344_1</name>
</gene>